<proteinExistence type="predicted"/>
<evidence type="ECO:0000313" key="3">
    <source>
        <dbReference type="Proteomes" id="UP001151071"/>
    </source>
</evidence>
<feature type="transmembrane region" description="Helical" evidence="1">
    <location>
        <begin position="29"/>
        <end position="48"/>
    </location>
</feature>
<evidence type="ECO:0000313" key="2">
    <source>
        <dbReference type="EMBL" id="MDA5109336.1"/>
    </source>
</evidence>
<keyword evidence="1" id="KW-0812">Transmembrane</keyword>
<comment type="caution">
    <text evidence="2">The sequence shown here is derived from an EMBL/GenBank/DDBJ whole genome shotgun (WGS) entry which is preliminary data.</text>
</comment>
<sequence length="67" mass="7588">MKTVVWAALAVLIAAIVACFAPDRFMIAYGLIVFLITVLTAIGQVYGIDNHLYLDKKAREYDEKKRR</sequence>
<keyword evidence="1" id="KW-1133">Transmembrane helix</keyword>
<name>A0A9X3Z3W9_9BACL</name>
<accession>A0A9X3Z3W9</accession>
<dbReference type="AlphaFoldDB" id="A0A9X3Z3W9"/>
<reference evidence="2" key="1">
    <citation type="submission" date="2022-12" db="EMBL/GenBank/DDBJ databases">
        <title>Draft genome sequence of the thermophilic strain Brevibacillus thermoruber HT42, isolated from Los Humeros, Puebla, Mexico, with biotechnological potential.</title>
        <authorList>
            <person name="Lara Sanchez J."/>
            <person name="Solis Palacios R."/>
            <person name="Bustos Baena A.S."/>
            <person name="Ruz Baez A.E."/>
            <person name="Espinosa Luna G."/>
            <person name="Oliart Ros R.M."/>
        </authorList>
    </citation>
    <scope>NUCLEOTIDE SEQUENCE</scope>
    <source>
        <strain evidence="2">HT42</strain>
    </source>
</reference>
<gene>
    <name evidence="2" type="ORF">O3V59_13275</name>
</gene>
<keyword evidence="1" id="KW-0472">Membrane</keyword>
<evidence type="ECO:0000256" key="1">
    <source>
        <dbReference type="SAM" id="Phobius"/>
    </source>
</evidence>
<keyword evidence="3" id="KW-1185">Reference proteome</keyword>
<organism evidence="2 3">
    <name type="scientific">Brevibacillus thermoruber</name>
    <dbReference type="NCBI Taxonomy" id="33942"/>
    <lineage>
        <taxon>Bacteria</taxon>
        <taxon>Bacillati</taxon>
        <taxon>Bacillota</taxon>
        <taxon>Bacilli</taxon>
        <taxon>Bacillales</taxon>
        <taxon>Paenibacillaceae</taxon>
        <taxon>Brevibacillus</taxon>
    </lineage>
</organism>
<dbReference type="Proteomes" id="UP001151071">
    <property type="component" value="Unassembled WGS sequence"/>
</dbReference>
<protein>
    <submittedName>
        <fullName evidence="2">Uncharacterized protein</fullName>
    </submittedName>
</protein>
<dbReference type="PROSITE" id="PS51257">
    <property type="entry name" value="PROKAR_LIPOPROTEIN"/>
    <property type="match status" value="1"/>
</dbReference>
<dbReference type="EMBL" id="JAPYYP010000016">
    <property type="protein sequence ID" value="MDA5109336.1"/>
    <property type="molecule type" value="Genomic_DNA"/>
</dbReference>
<dbReference type="RefSeq" id="WP_271140323.1">
    <property type="nucleotide sequence ID" value="NZ_JAPYYP010000016.1"/>
</dbReference>